<dbReference type="InterPro" id="IPR051820">
    <property type="entry name" value="FAD-binding_MO"/>
</dbReference>
<dbReference type="GO" id="GO:0050660">
    <property type="term" value="F:flavin adenine dinucleotide binding"/>
    <property type="evidence" value="ECO:0007669"/>
    <property type="project" value="InterPro"/>
</dbReference>
<dbReference type="STRING" id="1280837.A0A316VGT5"/>
<reference evidence="7 8" key="1">
    <citation type="journal article" date="2018" name="Mol. Biol. Evol.">
        <title>Broad Genomic Sampling Reveals a Smut Pathogenic Ancestry of the Fungal Clade Ustilaginomycotina.</title>
        <authorList>
            <person name="Kijpornyongpan T."/>
            <person name="Mondo S.J."/>
            <person name="Barry K."/>
            <person name="Sandor L."/>
            <person name="Lee J."/>
            <person name="Lipzen A."/>
            <person name="Pangilinan J."/>
            <person name="LaButti K."/>
            <person name="Hainaut M."/>
            <person name="Henrissat B."/>
            <person name="Grigoriev I.V."/>
            <person name="Spatafora J.W."/>
            <person name="Aime M.C."/>
        </authorList>
    </citation>
    <scope>NUCLEOTIDE SEQUENCE [LARGE SCALE GENOMIC DNA]</scope>
    <source>
        <strain evidence="7 8">MCA 3882</strain>
    </source>
</reference>
<comment type="cofactor">
    <cofactor evidence="1">
        <name>FAD</name>
        <dbReference type="ChEBI" id="CHEBI:57692"/>
    </cofactor>
</comment>
<evidence type="ECO:0000256" key="2">
    <source>
        <dbReference type="ARBA" id="ARBA00022630"/>
    </source>
</evidence>
<dbReference type="SUPFAM" id="SSF51905">
    <property type="entry name" value="FAD/NAD(P)-binding domain"/>
    <property type="match status" value="1"/>
</dbReference>
<dbReference type="RefSeq" id="XP_025357048.1">
    <property type="nucleotide sequence ID" value="XM_025498068.1"/>
</dbReference>
<evidence type="ECO:0000256" key="1">
    <source>
        <dbReference type="ARBA" id="ARBA00001974"/>
    </source>
</evidence>
<dbReference type="EMBL" id="KZ819602">
    <property type="protein sequence ID" value="PWN36746.1"/>
    <property type="molecule type" value="Genomic_DNA"/>
</dbReference>
<sequence length="484" mass="55067">MVAADYDVIVVGAGLSGVNAAYRLQTGTSLNFTMLESRHEIGGTWSLFKYPGIRSDSEMFTLGFPFRPWEGKKSIADGADILQYIKDTASEFGIDKKVQYNKKVEEANWSTKDALWTLSIHDNQKNESTKMTARFVIFSAGYYDYDEGYYPVLPGSENFKGQILRPQFWPEDLDYSGKKVVVIGSGATAVTLLPNMAKEAKMVTMLQRSPSYFIAQPSIDPVAQIIRKILPGRWAHTYMRIRNQIRSSFLFYMSRVFPNFIRRVLRFLIARQLPKNFPMDPHFNPNYKPWDQRLCMVPDGDFFKAIKSGKASIATGHIQEIMANGIRLKDGSELEADYIVQATGLKVQMLGGTNIVVDGKKMILRDHFVYKGQMIDGIPNLSMCFGYTNASWTLGSDLCARYLVRLLNFMKENNYAAATPTVDHNQVKVAPLVNLNSGYLERAKPLMPKAADQKPWKMRDNFFKDWIQFKTDSVKDEMRFSPVH</sequence>
<evidence type="ECO:0000256" key="6">
    <source>
        <dbReference type="ARBA" id="ARBA00023033"/>
    </source>
</evidence>
<dbReference type="PANTHER" id="PTHR43872:SF1">
    <property type="entry name" value="MONOOXYGENASE, PUTATIVE (AFU_ORTHOLOGUE AFUA_8G02570)-RELATED"/>
    <property type="match status" value="1"/>
</dbReference>
<proteinExistence type="predicted"/>
<dbReference type="AlphaFoldDB" id="A0A316VGT5"/>
<dbReference type="InParanoid" id="A0A316VGT5"/>
<evidence type="ECO:0000256" key="3">
    <source>
        <dbReference type="ARBA" id="ARBA00022827"/>
    </source>
</evidence>
<dbReference type="InterPro" id="IPR036188">
    <property type="entry name" value="FAD/NAD-bd_sf"/>
</dbReference>
<dbReference type="OrthoDB" id="74360at2759"/>
<dbReference type="Gene3D" id="3.50.50.60">
    <property type="entry name" value="FAD/NAD(P)-binding domain"/>
    <property type="match status" value="3"/>
</dbReference>
<keyword evidence="8" id="KW-1185">Reference proteome</keyword>
<dbReference type="GO" id="GO:0004499">
    <property type="term" value="F:N,N-dimethylaniline monooxygenase activity"/>
    <property type="evidence" value="ECO:0007669"/>
    <property type="project" value="InterPro"/>
</dbReference>
<keyword evidence="6 7" id="KW-0503">Monooxygenase</keyword>
<organism evidence="7 8">
    <name type="scientific">Meira miltonrushii</name>
    <dbReference type="NCBI Taxonomy" id="1280837"/>
    <lineage>
        <taxon>Eukaryota</taxon>
        <taxon>Fungi</taxon>
        <taxon>Dikarya</taxon>
        <taxon>Basidiomycota</taxon>
        <taxon>Ustilaginomycotina</taxon>
        <taxon>Exobasidiomycetes</taxon>
        <taxon>Exobasidiales</taxon>
        <taxon>Brachybasidiaceae</taxon>
        <taxon>Meira</taxon>
    </lineage>
</organism>
<dbReference type="GeneID" id="37019849"/>
<evidence type="ECO:0000256" key="4">
    <source>
        <dbReference type="ARBA" id="ARBA00022857"/>
    </source>
</evidence>
<dbReference type="Proteomes" id="UP000245771">
    <property type="component" value="Unassembled WGS sequence"/>
</dbReference>
<keyword evidence="4" id="KW-0521">NADP</keyword>
<keyword evidence="2" id="KW-0285">Flavoprotein</keyword>
<evidence type="ECO:0000313" key="8">
    <source>
        <dbReference type="Proteomes" id="UP000245771"/>
    </source>
</evidence>
<dbReference type="FunFam" id="3.50.50.60:FF:000228">
    <property type="entry name" value="FAD-containing monooxygenase EthA"/>
    <property type="match status" value="1"/>
</dbReference>
<dbReference type="Pfam" id="PF00743">
    <property type="entry name" value="FMO-like"/>
    <property type="match status" value="1"/>
</dbReference>
<keyword evidence="5" id="KW-0560">Oxidoreductase</keyword>
<dbReference type="PANTHER" id="PTHR43872">
    <property type="entry name" value="MONOOXYGENASE, PUTATIVE (AFU_ORTHOLOGUE AFUA_8G02570)-RELATED"/>
    <property type="match status" value="1"/>
</dbReference>
<gene>
    <name evidence="7" type="ORF">FA14DRAFT_159131</name>
</gene>
<dbReference type="GO" id="GO:0050661">
    <property type="term" value="F:NADP binding"/>
    <property type="evidence" value="ECO:0007669"/>
    <property type="project" value="InterPro"/>
</dbReference>
<evidence type="ECO:0000313" key="7">
    <source>
        <dbReference type="EMBL" id="PWN36746.1"/>
    </source>
</evidence>
<name>A0A316VGT5_9BASI</name>
<dbReference type="InterPro" id="IPR020946">
    <property type="entry name" value="Flavin_mOase-like"/>
</dbReference>
<keyword evidence="3" id="KW-0274">FAD</keyword>
<accession>A0A316VGT5</accession>
<evidence type="ECO:0000256" key="5">
    <source>
        <dbReference type="ARBA" id="ARBA00023002"/>
    </source>
</evidence>
<protein>
    <submittedName>
        <fullName evidence="7">Monooxygenase flavin-binding family protein</fullName>
    </submittedName>
</protein>